<dbReference type="AlphaFoldDB" id="A0A5C5Z2T4"/>
<dbReference type="EMBL" id="SJPJ01000001">
    <property type="protein sequence ID" value="TWT81336.1"/>
    <property type="molecule type" value="Genomic_DNA"/>
</dbReference>
<dbReference type="InterPro" id="IPR010496">
    <property type="entry name" value="AL/BT2_dom"/>
</dbReference>
<dbReference type="GO" id="GO:0016787">
    <property type="term" value="F:hydrolase activity"/>
    <property type="evidence" value="ECO:0007669"/>
    <property type="project" value="InterPro"/>
</dbReference>
<reference evidence="3 4" key="1">
    <citation type="submission" date="2019-02" db="EMBL/GenBank/DDBJ databases">
        <title>Deep-cultivation of Planctomycetes and their phenomic and genomic characterization uncovers novel biology.</title>
        <authorList>
            <person name="Wiegand S."/>
            <person name="Jogler M."/>
            <person name="Boedeker C."/>
            <person name="Pinto D."/>
            <person name="Vollmers J."/>
            <person name="Rivas-Marin E."/>
            <person name="Kohn T."/>
            <person name="Peeters S.H."/>
            <person name="Heuer A."/>
            <person name="Rast P."/>
            <person name="Oberbeckmann S."/>
            <person name="Bunk B."/>
            <person name="Jeske O."/>
            <person name="Meyerdierks A."/>
            <person name="Storesund J.E."/>
            <person name="Kallscheuer N."/>
            <person name="Luecker S."/>
            <person name="Lage O.M."/>
            <person name="Pohl T."/>
            <person name="Merkel B.J."/>
            <person name="Hornburger P."/>
            <person name="Mueller R.-W."/>
            <person name="Bruemmer F."/>
            <person name="Labrenz M."/>
            <person name="Spormann A.M."/>
            <person name="Op Den Camp H."/>
            <person name="Overmann J."/>
            <person name="Amann R."/>
            <person name="Jetten M.S.M."/>
            <person name="Mascher T."/>
            <person name="Medema M.H."/>
            <person name="Devos D.P."/>
            <person name="Kaster A.-K."/>
            <person name="Ovreas L."/>
            <person name="Rohde M."/>
            <person name="Galperin M.Y."/>
            <person name="Jogler C."/>
        </authorList>
    </citation>
    <scope>NUCLEOTIDE SEQUENCE [LARGE SCALE GENOMIC DNA]</scope>
    <source>
        <strain evidence="3 4">CA13</strain>
    </source>
</reference>
<organism evidence="3 4">
    <name type="scientific">Novipirellula herctigrandis</name>
    <dbReference type="NCBI Taxonomy" id="2527986"/>
    <lineage>
        <taxon>Bacteria</taxon>
        <taxon>Pseudomonadati</taxon>
        <taxon>Planctomycetota</taxon>
        <taxon>Planctomycetia</taxon>
        <taxon>Pirellulales</taxon>
        <taxon>Pirellulaceae</taxon>
        <taxon>Novipirellula</taxon>
    </lineage>
</organism>
<evidence type="ECO:0000259" key="2">
    <source>
        <dbReference type="Pfam" id="PF06439"/>
    </source>
</evidence>
<sequence>MVHHTHLILITSLFIGSLSGSLCSDLIAAEPGFETIFDGKSLQGWSGDPKLWSVQDDAITGVTTDEEPLKYNKFLIWDGEVENFHLRAKVRLIGNSNSGIQYRSTHLKDEGEFVVGGYQCDIHPKPENNGMLYHERGRGIVAKHGQKVIVDGAGDKWITGTTGGVQQIKLDDWNTFEIIAKGNKLVHKLNGKVCAEIIDHHGHGRLMKGVVAIQVHRGPAMRVQMKDVEVKHLPAGGMLSLDDAPIPADAEKVPGRKPRPRPKQ</sequence>
<evidence type="ECO:0000313" key="4">
    <source>
        <dbReference type="Proteomes" id="UP000315010"/>
    </source>
</evidence>
<proteinExistence type="predicted"/>
<protein>
    <recommendedName>
        <fullName evidence="2">3-keto-alpha-glucoside-1,2-lyase/3-keto-2-hydroxy-glucal hydratase domain-containing protein</fullName>
    </recommendedName>
</protein>
<dbReference type="Gene3D" id="2.60.120.560">
    <property type="entry name" value="Exo-inulinase, domain 1"/>
    <property type="match status" value="1"/>
</dbReference>
<name>A0A5C5Z2T4_9BACT</name>
<keyword evidence="4" id="KW-1185">Reference proteome</keyword>
<comment type="caution">
    <text evidence="3">The sequence shown here is derived from an EMBL/GenBank/DDBJ whole genome shotgun (WGS) entry which is preliminary data.</text>
</comment>
<feature type="domain" description="3-keto-alpha-glucoside-1,2-lyase/3-keto-2-hydroxy-glucal hydratase" evidence="2">
    <location>
        <begin position="32"/>
        <end position="231"/>
    </location>
</feature>
<dbReference type="Proteomes" id="UP000315010">
    <property type="component" value="Unassembled WGS sequence"/>
</dbReference>
<gene>
    <name evidence="3" type="ORF">CA13_27880</name>
</gene>
<evidence type="ECO:0000313" key="3">
    <source>
        <dbReference type="EMBL" id="TWT81336.1"/>
    </source>
</evidence>
<evidence type="ECO:0000256" key="1">
    <source>
        <dbReference type="SAM" id="MobiDB-lite"/>
    </source>
</evidence>
<feature type="region of interest" description="Disordered" evidence="1">
    <location>
        <begin position="239"/>
        <end position="264"/>
    </location>
</feature>
<accession>A0A5C5Z2T4</accession>
<feature type="compositionally biased region" description="Basic residues" evidence="1">
    <location>
        <begin position="255"/>
        <end position="264"/>
    </location>
</feature>
<dbReference type="RefSeq" id="WP_146397213.1">
    <property type="nucleotide sequence ID" value="NZ_SJPJ01000001.1"/>
</dbReference>
<dbReference type="OrthoDB" id="272468at2"/>
<dbReference type="Pfam" id="PF06439">
    <property type="entry name" value="3keto-disac_hyd"/>
    <property type="match status" value="1"/>
</dbReference>